<comment type="caution">
    <text evidence="1">The sequence shown here is derived from an EMBL/GenBank/DDBJ whole genome shotgun (WGS) entry which is preliminary data.</text>
</comment>
<evidence type="ECO:0000313" key="2">
    <source>
        <dbReference type="Proteomes" id="UP000004834"/>
    </source>
</evidence>
<sequence length="72" mass="8737">MHKKNRIILFSILILFVLLTFSCFGQEKVKLNHFLNQLENSNRYEFLKNSYKINENNYKIFNNIHLVKEIDC</sequence>
<organism evidence="1 2">
    <name type="scientific">Myroides odoratimimus CIP 101113</name>
    <dbReference type="NCBI Taxonomy" id="883154"/>
    <lineage>
        <taxon>Bacteria</taxon>
        <taxon>Pseudomonadati</taxon>
        <taxon>Bacteroidota</taxon>
        <taxon>Flavobacteriia</taxon>
        <taxon>Flavobacteriales</taxon>
        <taxon>Flavobacteriaceae</taxon>
        <taxon>Myroides</taxon>
    </lineage>
</organism>
<name>A0AAV3F0Z3_9FLAO</name>
<dbReference type="AlphaFoldDB" id="A0AAV3F0Z3"/>
<protein>
    <submittedName>
        <fullName evidence="1">Uncharacterized protein</fullName>
    </submittedName>
</protein>
<dbReference type="EMBL" id="AGEE01000035">
    <property type="protein sequence ID" value="EHO08968.1"/>
    <property type="molecule type" value="Genomic_DNA"/>
</dbReference>
<dbReference type="PROSITE" id="PS51257">
    <property type="entry name" value="PROKAR_LIPOPROTEIN"/>
    <property type="match status" value="1"/>
</dbReference>
<reference evidence="1 2" key="1">
    <citation type="submission" date="2011-11" db="EMBL/GenBank/DDBJ databases">
        <title>The Genome Sequence of Myroides odoratimimus CIP 101113.</title>
        <authorList>
            <person name="Earl A."/>
            <person name="Ward D."/>
            <person name="Feldgarden M."/>
            <person name="Gevers D."/>
            <person name="Huys G."/>
            <person name="Young S.K."/>
            <person name="Zeng Q."/>
            <person name="Gargeya S."/>
            <person name="Fitzgerald M."/>
            <person name="Haas B."/>
            <person name="Abouelleil A."/>
            <person name="Alvarado L."/>
            <person name="Arachchi H.M."/>
            <person name="Berlin A."/>
            <person name="Brown A."/>
            <person name="Chapman S.B."/>
            <person name="Chen Z."/>
            <person name="Dunbar C."/>
            <person name="Freedman E."/>
            <person name="Gearin G."/>
            <person name="Goldberg J."/>
            <person name="Griggs A."/>
            <person name="Gujja S."/>
            <person name="Heiman D."/>
            <person name="Howarth C."/>
            <person name="Larson L."/>
            <person name="Lui A."/>
            <person name="MacDonald P.J.P."/>
            <person name="Montmayeur A."/>
            <person name="Murphy C."/>
            <person name="Neiman D."/>
            <person name="Pearson M."/>
            <person name="Priest M."/>
            <person name="Roberts A."/>
            <person name="Saif S."/>
            <person name="Shea T."/>
            <person name="Shenoy N."/>
            <person name="Sisk P."/>
            <person name="Stolte C."/>
            <person name="Sykes S."/>
            <person name="Wortman J."/>
            <person name="Nusbaum C."/>
            <person name="Birren B."/>
        </authorList>
    </citation>
    <scope>NUCLEOTIDE SEQUENCE [LARGE SCALE GENOMIC DNA]</scope>
    <source>
        <strain evidence="1 2">CIP 101113</strain>
    </source>
</reference>
<proteinExistence type="predicted"/>
<gene>
    <name evidence="1" type="ORF">HMPREF9715_02574</name>
</gene>
<accession>A0AAV3F0Z3</accession>
<evidence type="ECO:0000313" key="1">
    <source>
        <dbReference type="EMBL" id="EHO08968.1"/>
    </source>
</evidence>
<dbReference type="Proteomes" id="UP000004834">
    <property type="component" value="Unassembled WGS sequence"/>
</dbReference>